<sequence length="435" mass="46020">MALSTTFLFISLLISTAQAFDPCASSASGSENSELSVMHIYGKCSPFAPPKRESWVDTVINMAAKDPSRVSYLSSLVGKTSVPIASGQQLNIGNYVVRAKIGTPGQLMFMVMDTSNDAAWVPCAGCAGCSPTVFTPTMSSTYGSLDCKMAQCTQVRGQACPADVASACFFNQSYGGDSSFLATLSQDSLRLALDIVPNYAFGCINAVSGGSVPPQGLLGLGRGSMSLLSQSGSLYSGVFSYCLPSFKSYYFSGSLKLGPMGQPKNIKTTPLLHNPHRPSLYYVNLTGISVGKVLVPVAPELLAFDPNTGAGTVIDSGTVITRFVEPVYMAIRDEFRKQVNGAITSLGAFDTCFTATNVDITPVMTLHFTGMDLKLPTENTLIHSSSGSLACLAMAAAPTNVNSVLNVIANLQQQNLRILFDLTNSRLGIARELCN</sequence>
<proteinExistence type="inferred from homology"/>
<dbReference type="SUPFAM" id="SSF50630">
    <property type="entry name" value="Acid proteases"/>
    <property type="match status" value="1"/>
</dbReference>
<dbReference type="Gene3D" id="2.40.70.10">
    <property type="entry name" value="Acid Proteases"/>
    <property type="match status" value="2"/>
</dbReference>
<comment type="caution">
    <text evidence="11">The sequence shown here is derived from an EMBL/GenBank/DDBJ whole genome shotgun (WGS) entry which is preliminary data.</text>
</comment>
<reference evidence="11 12" key="1">
    <citation type="submission" date="2020-04" db="EMBL/GenBank/DDBJ databases">
        <title>Plant Genome Project.</title>
        <authorList>
            <person name="Zhang R.-G."/>
        </authorList>
    </citation>
    <scope>NUCLEOTIDE SEQUENCE [LARGE SCALE GENOMIC DNA]</scope>
    <source>
        <strain evidence="11">YNK0</strain>
        <tissue evidence="11">Leaf</tissue>
    </source>
</reference>
<dbReference type="PANTHER" id="PTHR13683">
    <property type="entry name" value="ASPARTYL PROTEASES"/>
    <property type="match status" value="1"/>
</dbReference>
<evidence type="ECO:0000256" key="1">
    <source>
        <dbReference type="ARBA" id="ARBA00007447"/>
    </source>
</evidence>
<dbReference type="AlphaFoldDB" id="A0A835DL45"/>
<feature type="domain" description="Peptidase A1" evidence="10">
    <location>
        <begin position="95"/>
        <end position="430"/>
    </location>
</feature>
<feature type="chain" id="PRO_5032281693" description="Peptidase A1 domain-containing protein" evidence="9">
    <location>
        <begin position="20"/>
        <end position="435"/>
    </location>
</feature>
<evidence type="ECO:0000256" key="2">
    <source>
        <dbReference type="ARBA" id="ARBA00022670"/>
    </source>
</evidence>
<dbReference type="InterPro" id="IPR021109">
    <property type="entry name" value="Peptidase_aspartic_dom_sf"/>
</dbReference>
<feature type="active site" evidence="8">
    <location>
        <position position="315"/>
    </location>
</feature>
<protein>
    <recommendedName>
        <fullName evidence="10">Peptidase A1 domain-containing protein</fullName>
    </recommendedName>
</protein>
<evidence type="ECO:0000256" key="7">
    <source>
        <dbReference type="ARBA" id="ARBA00023180"/>
    </source>
</evidence>
<dbReference type="InterPro" id="IPR001461">
    <property type="entry name" value="Aspartic_peptidase_A1"/>
</dbReference>
<dbReference type="Pfam" id="PF14541">
    <property type="entry name" value="TAXi_C"/>
    <property type="match status" value="1"/>
</dbReference>
<keyword evidence="3 9" id="KW-0732">Signal</keyword>
<dbReference type="EMBL" id="JABCRI010000006">
    <property type="protein sequence ID" value="KAF8404687.1"/>
    <property type="molecule type" value="Genomic_DNA"/>
</dbReference>
<dbReference type="InterPro" id="IPR033121">
    <property type="entry name" value="PEPTIDASE_A1"/>
</dbReference>
<dbReference type="GO" id="GO:0006508">
    <property type="term" value="P:proteolysis"/>
    <property type="evidence" value="ECO:0007669"/>
    <property type="project" value="UniProtKB-KW"/>
</dbReference>
<feature type="signal peptide" evidence="9">
    <location>
        <begin position="1"/>
        <end position="19"/>
    </location>
</feature>
<evidence type="ECO:0000313" key="12">
    <source>
        <dbReference type="Proteomes" id="UP000655225"/>
    </source>
</evidence>
<name>A0A835DL45_TETSI</name>
<keyword evidence="2" id="KW-0645">Protease</keyword>
<evidence type="ECO:0000256" key="6">
    <source>
        <dbReference type="ARBA" id="ARBA00023157"/>
    </source>
</evidence>
<evidence type="ECO:0000259" key="10">
    <source>
        <dbReference type="PROSITE" id="PS51767"/>
    </source>
</evidence>
<keyword evidence="7" id="KW-0325">Glycoprotein</keyword>
<evidence type="ECO:0000256" key="8">
    <source>
        <dbReference type="PIRSR" id="PIRSR601461-1"/>
    </source>
</evidence>
<dbReference type="FunFam" id="2.40.70.10:FF:000040">
    <property type="entry name" value="aspartyl protease AED3"/>
    <property type="match status" value="1"/>
</dbReference>
<evidence type="ECO:0000256" key="9">
    <source>
        <dbReference type="SAM" id="SignalP"/>
    </source>
</evidence>
<dbReference type="FunFam" id="2.40.70.10:FF:000022">
    <property type="entry name" value="Aspartyl protease AED3"/>
    <property type="match status" value="1"/>
</dbReference>
<dbReference type="PROSITE" id="PS51767">
    <property type="entry name" value="PEPTIDASE_A1"/>
    <property type="match status" value="1"/>
</dbReference>
<comment type="similarity">
    <text evidence="1">Belongs to the peptidase A1 family.</text>
</comment>
<gene>
    <name evidence="11" type="ORF">HHK36_009575</name>
</gene>
<keyword evidence="6" id="KW-1015">Disulfide bond</keyword>
<evidence type="ECO:0000313" key="11">
    <source>
        <dbReference type="EMBL" id="KAF8404687.1"/>
    </source>
</evidence>
<feature type="active site" evidence="8">
    <location>
        <position position="113"/>
    </location>
</feature>
<evidence type="ECO:0000256" key="5">
    <source>
        <dbReference type="ARBA" id="ARBA00022801"/>
    </source>
</evidence>
<keyword evidence="5" id="KW-0378">Hydrolase</keyword>
<dbReference type="InterPro" id="IPR032861">
    <property type="entry name" value="TAXi_N"/>
</dbReference>
<dbReference type="OrthoDB" id="2747330at2759"/>
<dbReference type="GO" id="GO:0004190">
    <property type="term" value="F:aspartic-type endopeptidase activity"/>
    <property type="evidence" value="ECO:0007669"/>
    <property type="project" value="UniProtKB-KW"/>
</dbReference>
<dbReference type="InterPro" id="IPR032799">
    <property type="entry name" value="TAXi_C"/>
</dbReference>
<dbReference type="OMA" id="LFQGQAC"/>
<keyword evidence="4" id="KW-0064">Aspartyl protease</keyword>
<accession>A0A835DL45</accession>
<organism evidence="11 12">
    <name type="scientific">Tetracentron sinense</name>
    <name type="common">Spur-leaf</name>
    <dbReference type="NCBI Taxonomy" id="13715"/>
    <lineage>
        <taxon>Eukaryota</taxon>
        <taxon>Viridiplantae</taxon>
        <taxon>Streptophyta</taxon>
        <taxon>Embryophyta</taxon>
        <taxon>Tracheophyta</taxon>
        <taxon>Spermatophyta</taxon>
        <taxon>Magnoliopsida</taxon>
        <taxon>Trochodendrales</taxon>
        <taxon>Trochodendraceae</taxon>
        <taxon>Tetracentron</taxon>
    </lineage>
</organism>
<keyword evidence="12" id="KW-1185">Reference proteome</keyword>
<evidence type="ECO:0000256" key="4">
    <source>
        <dbReference type="ARBA" id="ARBA00022750"/>
    </source>
</evidence>
<evidence type="ECO:0000256" key="3">
    <source>
        <dbReference type="ARBA" id="ARBA00022729"/>
    </source>
</evidence>
<dbReference type="Proteomes" id="UP000655225">
    <property type="component" value="Unassembled WGS sequence"/>
</dbReference>
<dbReference type="PANTHER" id="PTHR13683:SF839">
    <property type="entry name" value="ASPARTYL PROTEASE AED3-LIKE"/>
    <property type="match status" value="1"/>
</dbReference>
<dbReference type="Pfam" id="PF14543">
    <property type="entry name" value="TAXi_N"/>
    <property type="match status" value="1"/>
</dbReference>